<dbReference type="Proteomes" id="UP001576780">
    <property type="component" value="Unassembled WGS sequence"/>
</dbReference>
<evidence type="ECO:0000313" key="1">
    <source>
        <dbReference type="EMBL" id="MFB2836074.1"/>
    </source>
</evidence>
<sequence>MITSDNIFIGSQKNLYYINQHKQVFDVDYLYPLDIFEQFVQEQATNWGLECSCKIEKDKLYPARFNLFRNQPTSQHYQAAIHFFEQAESRADVKINYRLIQQFVGNDFNFSKVVQILVGVDLRKEFSASRLKFWFVIKDYPQKLATAISLCHPPKELEMLLIDDSVVIGFDFDFKGGTEIEVYPKINEEKFKQFDVQNKLKKVLSPKALQLLDNCWSLIIGFSQANPEKILYYRTNDPNNFIANLHNDLANRVHAYYRKQPVHGTIVGLREQELLVGKIENLNLYYQMSKSD</sequence>
<dbReference type="Pfam" id="PF19156">
    <property type="entry name" value="DUF5838"/>
    <property type="match status" value="1"/>
</dbReference>
<dbReference type="EMBL" id="JBHFNT010000139">
    <property type="protein sequence ID" value="MFB2836074.1"/>
    <property type="molecule type" value="Genomic_DNA"/>
</dbReference>
<proteinExistence type="predicted"/>
<organism evidence="1 2">
    <name type="scientific">Floridaenema evergladense BLCC-F167</name>
    <dbReference type="NCBI Taxonomy" id="3153639"/>
    <lineage>
        <taxon>Bacteria</taxon>
        <taxon>Bacillati</taxon>
        <taxon>Cyanobacteriota</taxon>
        <taxon>Cyanophyceae</taxon>
        <taxon>Oscillatoriophycideae</taxon>
        <taxon>Aerosakkonematales</taxon>
        <taxon>Aerosakkonemataceae</taxon>
        <taxon>Floridanema</taxon>
        <taxon>Floridanema evergladense</taxon>
    </lineage>
</organism>
<gene>
    <name evidence="1" type="ORF">ACE1CA_16200</name>
</gene>
<keyword evidence="2" id="KW-1185">Reference proteome</keyword>
<protein>
    <submittedName>
        <fullName evidence="1">LynF/TruF/PatF family peptide O-prenyltransferase</fullName>
    </submittedName>
</protein>
<name>A0ABV4WLX0_9CYAN</name>
<reference evidence="1 2" key="1">
    <citation type="submission" date="2024-09" db="EMBL/GenBank/DDBJ databases">
        <title>Floridaenema gen nov. (Aerosakkonemataceae, Aerosakkonematales ord. nov., Cyanobacteria) from benthic tropical and subtropical fresh waters, with the description of four new species.</title>
        <authorList>
            <person name="Moretto J.A."/>
            <person name="Berthold D.E."/>
            <person name="Lefler F.W."/>
            <person name="Huang I.-S."/>
            <person name="Laughinghouse H. IV."/>
        </authorList>
    </citation>
    <scope>NUCLEOTIDE SEQUENCE [LARGE SCALE GENOMIC DNA]</scope>
    <source>
        <strain evidence="1 2">BLCC-F167</strain>
    </source>
</reference>
<dbReference type="RefSeq" id="WP_413278468.1">
    <property type="nucleotide sequence ID" value="NZ_JBHFNT010000139.1"/>
</dbReference>
<comment type="caution">
    <text evidence="1">The sequence shown here is derived from an EMBL/GenBank/DDBJ whole genome shotgun (WGS) entry which is preliminary data.</text>
</comment>
<evidence type="ECO:0000313" key="2">
    <source>
        <dbReference type="Proteomes" id="UP001576780"/>
    </source>
</evidence>
<dbReference type="NCBIfam" id="TIGR04445">
    <property type="entry name" value="preny_LynF_TruF"/>
    <property type="match status" value="1"/>
</dbReference>
<accession>A0ABV4WLX0</accession>
<dbReference type="InterPro" id="IPR031037">
    <property type="entry name" value="Preny_LynF_TruF"/>
</dbReference>